<dbReference type="Gene3D" id="1.10.110.10">
    <property type="entry name" value="Plant lipid-transfer and hydrophobic proteins"/>
    <property type="match status" value="1"/>
</dbReference>
<proteinExistence type="predicted"/>
<dbReference type="SUPFAM" id="SSF50891">
    <property type="entry name" value="Cyclophilin-like"/>
    <property type="match status" value="1"/>
</dbReference>
<protein>
    <submittedName>
        <fullName evidence="4">Uncharacterized protein</fullName>
    </submittedName>
</protein>
<keyword evidence="5" id="KW-1185">Reference proteome</keyword>
<feature type="chain" id="PRO_5025414638" evidence="1">
    <location>
        <begin position="22"/>
        <end position="309"/>
    </location>
</feature>
<feature type="domain" description="PPIase cyclophilin-type" evidence="2">
    <location>
        <begin position="207"/>
        <end position="284"/>
    </location>
</feature>
<dbReference type="GO" id="GO:0003755">
    <property type="term" value="F:peptidyl-prolyl cis-trans isomerase activity"/>
    <property type="evidence" value="ECO:0007669"/>
    <property type="project" value="InterPro"/>
</dbReference>
<dbReference type="PANTHER" id="PTHR46873">
    <property type="entry name" value="EXPRESSED PROTEIN"/>
    <property type="match status" value="1"/>
</dbReference>
<dbReference type="InterPro" id="IPR029000">
    <property type="entry name" value="Cyclophilin-like_dom_sf"/>
</dbReference>
<dbReference type="InterPro" id="IPR016140">
    <property type="entry name" value="Bifunc_inhib/LTP/seed_store"/>
</dbReference>
<dbReference type="InterPro" id="IPR036312">
    <property type="entry name" value="Bifun_inhib/LTP/seed_sf"/>
</dbReference>
<feature type="signal peptide" evidence="1">
    <location>
        <begin position="1"/>
        <end position="21"/>
    </location>
</feature>
<dbReference type="Pfam" id="PF00160">
    <property type="entry name" value="Pro_isomerase"/>
    <property type="match status" value="1"/>
</dbReference>
<dbReference type="Pfam" id="PF14368">
    <property type="entry name" value="LTP_2"/>
    <property type="match status" value="1"/>
</dbReference>
<dbReference type="EMBL" id="JAAGAX010000011">
    <property type="protein sequence ID" value="KAF2299202.1"/>
    <property type="molecule type" value="Genomic_DNA"/>
</dbReference>
<evidence type="ECO:0000313" key="5">
    <source>
        <dbReference type="Proteomes" id="UP000467840"/>
    </source>
</evidence>
<gene>
    <name evidence="4" type="ORF">GH714_030952</name>
</gene>
<name>A0A6A6LCQ0_HEVBR</name>
<dbReference type="PANTHER" id="PTHR46873:SF1">
    <property type="entry name" value="EXPRESSED PROTEIN"/>
    <property type="match status" value="1"/>
</dbReference>
<reference evidence="4 5" key="1">
    <citation type="journal article" date="2020" name="Mol. Plant">
        <title>The Chromosome-Based Rubber Tree Genome Provides New Insights into Spurge Genome Evolution and Rubber Biosynthesis.</title>
        <authorList>
            <person name="Liu J."/>
            <person name="Shi C."/>
            <person name="Shi C.C."/>
            <person name="Li W."/>
            <person name="Zhang Q.J."/>
            <person name="Zhang Y."/>
            <person name="Li K."/>
            <person name="Lu H.F."/>
            <person name="Shi C."/>
            <person name="Zhu S.T."/>
            <person name="Xiao Z.Y."/>
            <person name="Nan H."/>
            <person name="Yue Y."/>
            <person name="Zhu X.G."/>
            <person name="Wu Y."/>
            <person name="Hong X.N."/>
            <person name="Fan G.Y."/>
            <person name="Tong Y."/>
            <person name="Zhang D."/>
            <person name="Mao C.L."/>
            <person name="Liu Y.L."/>
            <person name="Hao S.J."/>
            <person name="Liu W.Q."/>
            <person name="Lv M.Q."/>
            <person name="Zhang H.B."/>
            <person name="Liu Y."/>
            <person name="Hu-Tang G.R."/>
            <person name="Wang J.P."/>
            <person name="Wang J.H."/>
            <person name="Sun Y.H."/>
            <person name="Ni S.B."/>
            <person name="Chen W.B."/>
            <person name="Zhang X.C."/>
            <person name="Jiao Y.N."/>
            <person name="Eichler E.E."/>
            <person name="Li G.H."/>
            <person name="Liu X."/>
            <person name="Gao L.Z."/>
        </authorList>
    </citation>
    <scope>NUCLEOTIDE SEQUENCE [LARGE SCALE GENOMIC DNA]</scope>
    <source>
        <strain evidence="5">cv. GT1</strain>
        <tissue evidence="4">Leaf</tissue>
    </source>
</reference>
<evidence type="ECO:0000256" key="1">
    <source>
        <dbReference type="SAM" id="SignalP"/>
    </source>
</evidence>
<evidence type="ECO:0000259" key="2">
    <source>
        <dbReference type="Pfam" id="PF00160"/>
    </source>
</evidence>
<dbReference type="Gene3D" id="2.40.100.10">
    <property type="entry name" value="Cyclophilin-like"/>
    <property type="match status" value="1"/>
</dbReference>
<organism evidence="4 5">
    <name type="scientific">Hevea brasiliensis</name>
    <name type="common">Para rubber tree</name>
    <name type="synonym">Siphonia brasiliensis</name>
    <dbReference type="NCBI Taxonomy" id="3981"/>
    <lineage>
        <taxon>Eukaryota</taxon>
        <taxon>Viridiplantae</taxon>
        <taxon>Streptophyta</taxon>
        <taxon>Embryophyta</taxon>
        <taxon>Tracheophyta</taxon>
        <taxon>Spermatophyta</taxon>
        <taxon>Magnoliopsida</taxon>
        <taxon>eudicotyledons</taxon>
        <taxon>Gunneridae</taxon>
        <taxon>Pentapetalae</taxon>
        <taxon>rosids</taxon>
        <taxon>fabids</taxon>
        <taxon>Malpighiales</taxon>
        <taxon>Euphorbiaceae</taxon>
        <taxon>Crotonoideae</taxon>
        <taxon>Micrandreae</taxon>
        <taxon>Hevea</taxon>
    </lineage>
</organism>
<evidence type="ECO:0000259" key="3">
    <source>
        <dbReference type="Pfam" id="PF14368"/>
    </source>
</evidence>
<dbReference type="SUPFAM" id="SSF47699">
    <property type="entry name" value="Bifunctional inhibitor/lipid-transfer protein/seed storage 2S albumin"/>
    <property type="match status" value="1"/>
</dbReference>
<dbReference type="AlphaFoldDB" id="A0A6A6LCQ0"/>
<dbReference type="Proteomes" id="UP000467840">
    <property type="component" value="Chromosome 1"/>
</dbReference>
<evidence type="ECO:0000313" key="4">
    <source>
        <dbReference type="EMBL" id="KAF2299202.1"/>
    </source>
</evidence>
<dbReference type="InterPro" id="IPR002130">
    <property type="entry name" value="Cyclophilin-type_PPIase_dom"/>
</dbReference>
<sequence>MKAIRPLASLVIVLLVAGVMSIWDVKTASAALSAAQCKEERRLGLNACKPVVYGRPPSPQCCERIRVTHIECVCPDVTPKIAALIDMNRAVRIIEGCGRRVSPLHENWAGCAIDVFDFWLLSSVMPSSTIHSISEVGEDLWCWLKKQKDTLTPDRQEAGDKVSWTSGLIFGKGEGIVGLETDYGTLHIKAPFGPPFALIQGTLEAQGKTFKKIPKEVCPTIRRGSVAWVGSGPEFLISLANHQEWKKAYTVFGSVLPEDMKIAEKIAQLPTKSDVWNNINVSVLEKSVPLMFRRIKTSHGELGTNVKSD</sequence>
<accession>A0A6A6LCQ0</accession>
<keyword evidence="1" id="KW-0732">Signal</keyword>
<feature type="domain" description="Bifunctional inhibitor/plant lipid transfer protein/seed storage helical" evidence="3">
    <location>
        <begin position="20"/>
        <end position="104"/>
    </location>
</feature>
<comment type="caution">
    <text evidence="4">The sequence shown here is derived from an EMBL/GenBank/DDBJ whole genome shotgun (WGS) entry which is preliminary data.</text>
</comment>